<accession>A0ACB8RI18</accession>
<organism evidence="1 2">
    <name type="scientific">Auriscalpium vulgare</name>
    <dbReference type="NCBI Taxonomy" id="40419"/>
    <lineage>
        <taxon>Eukaryota</taxon>
        <taxon>Fungi</taxon>
        <taxon>Dikarya</taxon>
        <taxon>Basidiomycota</taxon>
        <taxon>Agaricomycotina</taxon>
        <taxon>Agaricomycetes</taxon>
        <taxon>Russulales</taxon>
        <taxon>Auriscalpiaceae</taxon>
        <taxon>Auriscalpium</taxon>
    </lineage>
</organism>
<sequence>MVLLVLPTEIIVKIFDLSEIYSVVACRLVCHKLKDIIDGSLLLQYIVSLSSSGLCDGGRIDLPVADRLEALKAYRQERRSDEHEVGWREHTTLSKLCQHRMPSLVSGSLLAFADPENSRIVLHQLAQPLRGIDEEQWEIPLREKELTACMDVSQDLLVLVQIHSSSTENMMPHRHLVFRSLSTGGDHPDAQSLAEIDIQVYEDINKSSTNIYGDYLLMVVIDRPASSLCVWNWKTGLLEMKMPLEAPPDVAGYTFLDDTRLIILKAHPIRSRLRVFQFRRHGQTPDAQAWRHLPVFSFSFMDIARSDLMFLAPCPSLCGSHRRGLFYRDPSERIFVVAMNNFTSAYTSFFIRADMLLSAVQKASAKSTSSLTEIPWEHGRIGMGFTNDMRKRWGWPQDREEGALADVRVLTYGPQLSLWDFSRRRVACARAGQRREAQPGADALQLICERSTSRGGSCGNLVHGLKRTMERPESSFPEAVGTGWWRPLAQCIICEDKLVFFQVRLLCVHSVKTTFRLACQG</sequence>
<protein>
    <submittedName>
        <fullName evidence="1">Uncharacterized protein</fullName>
    </submittedName>
</protein>
<keyword evidence="2" id="KW-1185">Reference proteome</keyword>
<dbReference type="Proteomes" id="UP000814033">
    <property type="component" value="Unassembled WGS sequence"/>
</dbReference>
<dbReference type="EMBL" id="MU276027">
    <property type="protein sequence ID" value="KAI0043245.1"/>
    <property type="molecule type" value="Genomic_DNA"/>
</dbReference>
<comment type="caution">
    <text evidence="1">The sequence shown here is derived from an EMBL/GenBank/DDBJ whole genome shotgun (WGS) entry which is preliminary data.</text>
</comment>
<gene>
    <name evidence="1" type="ORF">FA95DRAFT_428448</name>
</gene>
<proteinExistence type="predicted"/>
<reference evidence="1" key="1">
    <citation type="submission" date="2021-02" db="EMBL/GenBank/DDBJ databases">
        <authorList>
            <consortium name="DOE Joint Genome Institute"/>
            <person name="Ahrendt S."/>
            <person name="Looney B.P."/>
            <person name="Miyauchi S."/>
            <person name="Morin E."/>
            <person name="Drula E."/>
            <person name="Courty P.E."/>
            <person name="Chicoki N."/>
            <person name="Fauchery L."/>
            <person name="Kohler A."/>
            <person name="Kuo A."/>
            <person name="Labutti K."/>
            <person name="Pangilinan J."/>
            <person name="Lipzen A."/>
            <person name="Riley R."/>
            <person name="Andreopoulos W."/>
            <person name="He G."/>
            <person name="Johnson J."/>
            <person name="Barry K.W."/>
            <person name="Grigoriev I.V."/>
            <person name="Nagy L."/>
            <person name="Hibbett D."/>
            <person name="Henrissat B."/>
            <person name="Matheny P.B."/>
            <person name="Labbe J."/>
            <person name="Martin F."/>
        </authorList>
    </citation>
    <scope>NUCLEOTIDE SEQUENCE</scope>
    <source>
        <strain evidence="1">FP105234-sp</strain>
    </source>
</reference>
<evidence type="ECO:0000313" key="1">
    <source>
        <dbReference type="EMBL" id="KAI0043245.1"/>
    </source>
</evidence>
<evidence type="ECO:0000313" key="2">
    <source>
        <dbReference type="Proteomes" id="UP000814033"/>
    </source>
</evidence>
<reference evidence="1" key="2">
    <citation type="journal article" date="2022" name="New Phytol.">
        <title>Evolutionary transition to the ectomycorrhizal habit in the genomes of a hyperdiverse lineage of mushroom-forming fungi.</title>
        <authorList>
            <person name="Looney B."/>
            <person name="Miyauchi S."/>
            <person name="Morin E."/>
            <person name="Drula E."/>
            <person name="Courty P.E."/>
            <person name="Kohler A."/>
            <person name="Kuo A."/>
            <person name="LaButti K."/>
            <person name="Pangilinan J."/>
            <person name="Lipzen A."/>
            <person name="Riley R."/>
            <person name="Andreopoulos W."/>
            <person name="He G."/>
            <person name="Johnson J."/>
            <person name="Nolan M."/>
            <person name="Tritt A."/>
            <person name="Barry K.W."/>
            <person name="Grigoriev I.V."/>
            <person name="Nagy L.G."/>
            <person name="Hibbett D."/>
            <person name="Henrissat B."/>
            <person name="Matheny P.B."/>
            <person name="Labbe J."/>
            <person name="Martin F.M."/>
        </authorList>
    </citation>
    <scope>NUCLEOTIDE SEQUENCE</scope>
    <source>
        <strain evidence="1">FP105234-sp</strain>
    </source>
</reference>
<name>A0ACB8RI18_9AGAM</name>